<evidence type="ECO:0000313" key="3">
    <source>
        <dbReference type="Proteomes" id="UP000198677"/>
    </source>
</evidence>
<proteinExistence type="predicted"/>
<dbReference type="RefSeq" id="WP_072753505.1">
    <property type="nucleotide sequence ID" value="NZ_FOAW01000022.1"/>
</dbReference>
<dbReference type="EMBL" id="FOAW01000022">
    <property type="protein sequence ID" value="SEM09623.1"/>
    <property type="molecule type" value="Genomic_DNA"/>
</dbReference>
<dbReference type="InterPro" id="IPR058333">
    <property type="entry name" value="DUF8020"/>
</dbReference>
<reference evidence="3" key="1">
    <citation type="submission" date="2016-10" db="EMBL/GenBank/DDBJ databases">
        <authorList>
            <person name="Varghese N."/>
            <person name="Submissions S."/>
        </authorList>
    </citation>
    <scope>NUCLEOTIDE SEQUENCE [LARGE SCALE GENOMIC DNA]</scope>
    <source>
        <strain evidence="3">DSM 44675</strain>
    </source>
</reference>
<feature type="domain" description="DUF8020" evidence="1">
    <location>
        <begin position="66"/>
        <end position="127"/>
    </location>
</feature>
<gene>
    <name evidence="2" type="ORF">SAMN05444583_12249</name>
</gene>
<dbReference type="Proteomes" id="UP000198677">
    <property type="component" value="Unassembled WGS sequence"/>
</dbReference>
<evidence type="ECO:0000259" key="1">
    <source>
        <dbReference type="Pfam" id="PF26059"/>
    </source>
</evidence>
<dbReference type="Pfam" id="PF26059">
    <property type="entry name" value="DUF8020"/>
    <property type="match status" value="1"/>
</dbReference>
<dbReference type="PRINTS" id="PR00833">
    <property type="entry name" value="POAALLERGEN"/>
</dbReference>
<organism evidence="2 3">
    <name type="scientific">Rhodococcus maanshanensis</name>
    <dbReference type="NCBI Taxonomy" id="183556"/>
    <lineage>
        <taxon>Bacteria</taxon>
        <taxon>Bacillati</taxon>
        <taxon>Actinomycetota</taxon>
        <taxon>Actinomycetes</taxon>
        <taxon>Mycobacteriales</taxon>
        <taxon>Nocardiaceae</taxon>
        <taxon>Rhodococcus</taxon>
    </lineage>
</organism>
<dbReference type="OrthoDB" id="9940345at2"/>
<keyword evidence="3" id="KW-1185">Reference proteome</keyword>
<dbReference type="AlphaFoldDB" id="A0A1H7VK63"/>
<accession>A0A1H7VK63</accession>
<protein>
    <recommendedName>
        <fullName evidence="1">DUF8020 domain-containing protein</fullName>
    </recommendedName>
</protein>
<name>A0A1H7VK63_9NOCA</name>
<sequence length="219" mass="20873">MTIVAAAREGAQGGSARVAGISADVRAGTASLAVALGVAGFALASVAVAPPAQAGPIREFAKFIATQVEASTAQIKLDSGRFVRDAQTNAIAAVNEAGRVLENLPLRLEVNGAVQGITYSISESGKVVSAVVDTAIDAGGVVAAEVVNQAGALAEECVKSGVKPAIAGALSGAVTAASAAGVAAGPAGLVGGVAAGAASGAVTGFAGGCADGLVRQLVR</sequence>
<evidence type="ECO:0000313" key="2">
    <source>
        <dbReference type="EMBL" id="SEM09623.1"/>
    </source>
</evidence>